<protein>
    <submittedName>
        <fullName evidence="1">DUF2442 domain-containing protein</fullName>
    </submittedName>
</protein>
<evidence type="ECO:0000313" key="2">
    <source>
        <dbReference type="Proteomes" id="UP000622533"/>
    </source>
</evidence>
<dbReference type="Gene3D" id="3.30.2020.10">
    <property type="entry name" value="NE0471-like N-terminal domain"/>
    <property type="match status" value="1"/>
</dbReference>
<dbReference type="AlphaFoldDB" id="A0A8J6ZTY7"/>
<dbReference type="SUPFAM" id="SSF143880">
    <property type="entry name" value="NE0471 N-terminal domain-like"/>
    <property type="match status" value="1"/>
</dbReference>
<sequence length="69" mass="8046">MLYPRIHQVKAIDDTTLVIEFTNQEVKKYDVRHLLDTPMFSPLRQPAFFKNFKVELGGYAILLGYTNSI</sequence>
<proteinExistence type="predicted"/>
<dbReference type="InterPro" id="IPR018841">
    <property type="entry name" value="DUF2442"/>
</dbReference>
<dbReference type="Pfam" id="PF10387">
    <property type="entry name" value="DUF2442"/>
    <property type="match status" value="1"/>
</dbReference>
<comment type="caution">
    <text evidence="1">The sequence shown here is derived from an EMBL/GenBank/DDBJ whole genome shotgun (WGS) entry which is preliminary data.</text>
</comment>
<keyword evidence="2" id="KW-1185">Reference proteome</keyword>
<reference evidence="1" key="1">
    <citation type="submission" date="2020-10" db="EMBL/GenBank/DDBJ databases">
        <authorList>
            <person name="Castelo-Branco R."/>
            <person name="Eusebio N."/>
            <person name="Adriana R."/>
            <person name="Vieira A."/>
            <person name="Brugerolle De Fraissinette N."/>
            <person name="Rezende De Castro R."/>
            <person name="Schneider M.P."/>
            <person name="Vasconcelos V."/>
            <person name="Leao P.N."/>
        </authorList>
    </citation>
    <scope>NUCLEOTIDE SEQUENCE</scope>
    <source>
        <strain evidence="1">LEGE 12446</strain>
    </source>
</reference>
<dbReference type="EMBL" id="JADEXS010000085">
    <property type="protein sequence ID" value="MBE9022525.1"/>
    <property type="molecule type" value="Genomic_DNA"/>
</dbReference>
<accession>A0A8J6ZTY7</accession>
<dbReference type="Proteomes" id="UP000622533">
    <property type="component" value="Unassembled WGS sequence"/>
</dbReference>
<gene>
    <name evidence="1" type="ORF">IQ276_08830</name>
</gene>
<name>A0A8J6ZTY7_DESMC</name>
<organism evidence="1 2">
    <name type="scientific">Desmonostoc muscorum LEGE 12446</name>
    <dbReference type="NCBI Taxonomy" id="1828758"/>
    <lineage>
        <taxon>Bacteria</taxon>
        <taxon>Bacillati</taxon>
        <taxon>Cyanobacteriota</taxon>
        <taxon>Cyanophyceae</taxon>
        <taxon>Nostocales</taxon>
        <taxon>Nostocaceae</taxon>
        <taxon>Desmonostoc</taxon>
    </lineage>
</organism>
<dbReference type="RefSeq" id="WP_193915237.1">
    <property type="nucleotide sequence ID" value="NZ_JADEXS020000001.1"/>
</dbReference>
<dbReference type="InterPro" id="IPR036782">
    <property type="entry name" value="NE0471-like_N"/>
</dbReference>
<evidence type="ECO:0000313" key="1">
    <source>
        <dbReference type="EMBL" id="MBE9022525.1"/>
    </source>
</evidence>